<dbReference type="EMBL" id="DPIY01000001">
    <property type="protein sequence ID" value="HCT55640.1"/>
    <property type="molecule type" value="Genomic_DNA"/>
</dbReference>
<sequence length="133" mass="14344">MYLWHSSVESAKRYHIPEASMGSSPKERKGNKYPAAQNGTALGMGSGGMAEEQQSQDFVLVHVRKANLARTSHGSAVARVGDGAEVGGDHGTLGSFRAADLIIVRDLGLRRGILWDKANPDAPVVRMRRGRYA</sequence>
<evidence type="ECO:0000313" key="2">
    <source>
        <dbReference type="EMBL" id="HCT55640.1"/>
    </source>
</evidence>
<dbReference type="Proteomes" id="UP000264071">
    <property type="component" value="Unassembled WGS sequence"/>
</dbReference>
<gene>
    <name evidence="2" type="ORF">DGD08_00355</name>
</gene>
<name>A0A3D4V3E1_9BACT</name>
<reference evidence="2 3" key="1">
    <citation type="journal article" date="2018" name="Nat. Biotechnol.">
        <title>A standardized bacterial taxonomy based on genome phylogeny substantially revises the tree of life.</title>
        <authorList>
            <person name="Parks D.H."/>
            <person name="Chuvochina M."/>
            <person name="Waite D.W."/>
            <person name="Rinke C."/>
            <person name="Skarshewski A."/>
            <person name="Chaumeil P.A."/>
            <person name="Hugenholtz P."/>
        </authorList>
    </citation>
    <scope>NUCLEOTIDE SEQUENCE [LARGE SCALE GENOMIC DNA]</scope>
    <source>
        <strain evidence="2">UBA8844</strain>
    </source>
</reference>
<comment type="caution">
    <text evidence="2">The sequence shown here is derived from an EMBL/GenBank/DDBJ whole genome shotgun (WGS) entry which is preliminary data.</text>
</comment>
<accession>A0A3D4V3E1</accession>
<protein>
    <submittedName>
        <fullName evidence="2">Uncharacterized protein</fullName>
    </submittedName>
</protein>
<dbReference type="AlphaFoldDB" id="A0A3D4V3E1"/>
<proteinExistence type="predicted"/>
<evidence type="ECO:0000256" key="1">
    <source>
        <dbReference type="SAM" id="MobiDB-lite"/>
    </source>
</evidence>
<evidence type="ECO:0000313" key="3">
    <source>
        <dbReference type="Proteomes" id="UP000264071"/>
    </source>
</evidence>
<feature type="region of interest" description="Disordered" evidence="1">
    <location>
        <begin position="16"/>
        <end position="50"/>
    </location>
</feature>
<organism evidence="2 3">
    <name type="scientific">Gemmatimonas aurantiaca</name>
    <dbReference type="NCBI Taxonomy" id="173480"/>
    <lineage>
        <taxon>Bacteria</taxon>
        <taxon>Pseudomonadati</taxon>
        <taxon>Gemmatimonadota</taxon>
        <taxon>Gemmatimonadia</taxon>
        <taxon>Gemmatimonadales</taxon>
        <taxon>Gemmatimonadaceae</taxon>
        <taxon>Gemmatimonas</taxon>
    </lineage>
</organism>